<comment type="caution">
    <text evidence="1">The sequence shown here is derived from an EMBL/GenBank/DDBJ whole genome shotgun (WGS) entry which is preliminary data.</text>
</comment>
<name>A0A0F9HAJ3_9ZZZZ</name>
<protein>
    <submittedName>
        <fullName evidence="1">Uncharacterized protein</fullName>
    </submittedName>
</protein>
<dbReference type="EMBL" id="LAZR01017527">
    <property type="protein sequence ID" value="KKM00037.1"/>
    <property type="molecule type" value="Genomic_DNA"/>
</dbReference>
<reference evidence="1" key="1">
    <citation type="journal article" date="2015" name="Nature">
        <title>Complex archaea that bridge the gap between prokaryotes and eukaryotes.</title>
        <authorList>
            <person name="Spang A."/>
            <person name="Saw J.H."/>
            <person name="Jorgensen S.L."/>
            <person name="Zaremba-Niedzwiedzka K."/>
            <person name="Martijn J."/>
            <person name="Lind A.E."/>
            <person name="van Eijk R."/>
            <person name="Schleper C."/>
            <person name="Guy L."/>
            <person name="Ettema T.J."/>
        </authorList>
    </citation>
    <scope>NUCLEOTIDE SEQUENCE</scope>
</reference>
<organism evidence="1">
    <name type="scientific">marine sediment metagenome</name>
    <dbReference type="NCBI Taxonomy" id="412755"/>
    <lineage>
        <taxon>unclassified sequences</taxon>
        <taxon>metagenomes</taxon>
        <taxon>ecological metagenomes</taxon>
    </lineage>
</organism>
<proteinExistence type="predicted"/>
<gene>
    <name evidence="1" type="ORF">LCGC14_1808380</name>
</gene>
<evidence type="ECO:0000313" key="1">
    <source>
        <dbReference type="EMBL" id="KKM00037.1"/>
    </source>
</evidence>
<dbReference type="AlphaFoldDB" id="A0A0F9HAJ3"/>
<sequence length="101" mass="11521">MKIDIDAVVKAFAEKLRRALESGGGIELIVKAPEVIQDYGALYCTTRRRLPEITTLVITDWTPPEPSYDELVESWLERNRQCLEREDDCEFCAADVCLEAE</sequence>
<accession>A0A0F9HAJ3</accession>